<proteinExistence type="predicted"/>
<evidence type="ECO:0000256" key="1">
    <source>
        <dbReference type="SAM" id="Phobius"/>
    </source>
</evidence>
<keyword evidence="3" id="KW-1185">Reference proteome</keyword>
<organism evidence="3">
    <name type="scientific">Perkinsus marinus (strain ATCC 50983 / TXsc)</name>
    <dbReference type="NCBI Taxonomy" id="423536"/>
    <lineage>
        <taxon>Eukaryota</taxon>
        <taxon>Sar</taxon>
        <taxon>Alveolata</taxon>
        <taxon>Perkinsozoa</taxon>
        <taxon>Perkinsea</taxon>
        <taxon>Perkinsida</taxon>
        <taxon>Perkinsidae</taxon>
        <taxon>Perkinsus</taxon>
    </lineage>
</organism>
<dbReference type="AlphaFoldDB" id="C5LGY0"/>
<evidence type="ECO:0000313" key="2">
    <source>
        <dbReference type="EMBL" id="EER04014.1"/>
    </source>
</evidence>
<accession>C5LGY0</accession>
<gene>
    <name evidence="2" type="ORF">Pmar_PMAR025188</name>
</gene>
<keyword evidence="1" id="KW-0472">Membrane</keyword>
<dbReference type="OrthoDB" id="432588at2759"/>
<keyword evidence="1" id="KW-1133">Transmembrane helix</keyword>
<reference evidence="2 3" key="1">
    <citation type="submission" date="2008-07" db="EMBL/GenBank/DDBJ databases">
        <authorList>
            <person name="El-Sayed N."/>
            <person name="Caler E."/>
            <person name="Inman J."/>
            <person name="Amedeo P."/>
            <person name="Hass B."/>
            <person name="Wortman J."/>
        </authorList>
    </citation>
    <scope>NUCLEOTIDE SEQUENCE [LARGE SCALE GENOMIC DNA]</scope>
    <source>
        <strain evidence="3">ATCC 50983 / TXsc</strain>
    </source>
</reference>
<dbReference type="GeneID" id="9044932"/>
<dbReference type="EMBL" id="GG681965">
    <property type="protein sequence ID" value="EER04014.1"/>
    <property type="molecule type" value="Genomic_DNA"/>
</dbReference>
<dbReference type="Proteomes" id="UP000007800">
    <property type="component" value="Unassembled WGS sequence"/>
</dbReference>
<evidence type="ECO:0000313" key="3">
    <source>
        <dbReference type="Proteomes" id="UP000007800"/>
    </source>
</evidence>
<dbReference type="InParanoid" id="C5LGY0"/>
<keyword evidence="1" id="KW-0812">Transmembrane</keyword>
<feature type="transmembrane region" description="Helical" evidence="1">
    <location>
        <begin position="6"/>
        <end position="28"/>
    </location>
</feature>
<dbReference type="RefSeq" id="XP_002772198.1">
    <property type="nucleotide sequence ID" value="XM_002772152.1"/>
</dbReference>
<name>C5LGY0_PERM5</name>
<protein>
    <submittedName>
        <fullName evidence="2">Uncharacterized protein</fullName>
    </submittedName>
</protein>
<sequence>MFEVLTLIGSLAGSAVGLFLPAAMYVAYQRRVHAREILLREVEQAAMDTMQDPMLGGILSPPSLAPAEAPNVKYWTAVPTAIFILGIAEAILGLAATVSNWGTE</sequence>